<proteinExistence type="inferred from homology"/>
<keyword evidence="4" id="KW-0472">Membrane</keyword>
<evidence type="ECO:0000313" key="10">
    <source>
        <dbReference type="Proteomes" id="UP000823660"/>
    </source>
</evidence>
<evidence type="ECO:0000256" key="6">
    <source>
        <dbReference type="SAM" id="SignalP"/>
    </source>
</evidence>
<dbReference type="GO" id="GO:0009279">
    <property type="term" value="C:cell outer membrane"/>
    <property type="evidence" value="ECO:0007669"/>
    <property type="project" value="UniProtKB-SubCell"/>
</dbReference>
<evidence type="ECO:0000256" key="5">
    <source>
        <dbReference type="ARBA" id="ARBA00023237"/>
    </source>
</evidence>
<evidence type="ECO:0000256" key="4">
    <source>
        <dbReference type="ARBA" id="ARBA00023136"/>
    </source>
</evidence>
<evidence type="ECO:0000259" key="7">
    <source>
        <dbReference type="Pfam" id="PF07980"/>
    </source>
</evidence>
<name>A0A9D9NAI8_9BACT</name>
<evidence type="ECO:0000256" key="1">
    <source>
        <dbReference type="ARBA" id="ARBA00004442"/>
    </source>
</evidence>
<organism evidence="9 10">
    <name type="scientific">Candidatus Cryptobacteroides faecipullorum</name>
    <dbReference type="NCBI Taxonomy" id="2840764"/>
    <lineage>
        <taxon>Bacteria</taxon>
        <taxon>Pseudomonadati</taxon>
        <taxon>Bacteroidota</taxon>
        <taxon>Bacteroidia</taxon>
        <taxon>Bacteroidales</taxon>
        <taxon>Candidatus Cryptobacteroides</taxon>
    </lineage>
</organism>
<dbReference type="Pfam" id="PF14322">
    <property type="entry name" value="SusD-like_3"/>
    <property type="match status" value="1"/>
</dbReference>
<evidence type="ECO:0000313" key="9">
    <source>
        <dbReference type="EMBL" id="MBO8466426.1"/>
    </source>
</evidence>
<evidence type="ECO:0000259" key="8">
    <source>
        <dbReference type="Pfam" id="PF14322"/>
    </source>
</evidence>
<dbReference type="Gene3D" id="1.25.40.390">
    <property type="match status" value="1"/>
</dbReference>
<evidence type="ECO:0000256" key="3">
    <source>
        <dbReference type="ARBA" id="ARBA00022729"/>
    </source>
</evidence>
<feature type="chain" id="PRO_5039346806" evidence="6">
    <location>
        <begin position="17"/>
        <end position="660"/>
    </location>
</feature>
<dbReference type="SUPFAM" id="SSF48452">
    <property type="entry name" value="TPR-like"/>
    <property type="match status" value="1"/>
</dbReference>
<dbReference type="AlphaFoldDB" id="A0A9D9NAI8"/>
<keyword evidence="5" id="KW-0998">Cell outer membrane</keyword>
<reference evidence="9" key="1">
    <citation type="submission" date="2020-10" db="EMBL/GenBank/DDBJ databases">
        <authorList>
            <person name="Gilroy R."/>
        </authorList>
    </citation>
    <scope>NUCLEOTIDE SEQUENCE</scope>
    <source>
        <strain evidence="9">B1-15692</strain>
    </source>
</reference>
<dbReference type="PROSITE" id="PS51257">
    <property type="entry name" value="PROKAR_LIPOPROTEIN"/>
    <property type="match status" value="1"/>
</dbReference>
<comment type="caution">
    <text evidence="9">The sequence shown here is derived from an EMBL/GenBank/DDBJ whole genome shotgun (WGS) entry which is preliminary data.</text>
</comment>
<comment type="similarity">
    <text evidence="2">Belongs to the SusD family.</text>
</comment>
<sequence length="660" mass="75392">MKLSFNILLASFAALACTSCNFLDVAPAKRADLTDAMKNKSAVENWVYGNYETVHVTNPISFTNYEGSADEFVTPDAWTEHARQAAAYGKLNATNMSDDYWRRLYGAIGNIHLFLRELEIQNPPFLTEDDKALYIANTHFLKGYYYFRILSLFGPCPKVDSYQPTDTPKEEFPGRYHFDYMVDYVCDQLDLASNTPQFPADYTLDESYGRGNKTVCAAIKSRMLLYAASPLWNGSFPYPAWSNTTFETPGYGKELVSKEFSLDKWYRAKEAAEEAIRIATTDGHRKLMDIADIENMMDNDKLSPEDLYIPESMFEGEENAEAKEEFLKRVMLMRYVAASDEEMGNHELIFTMNNNASSEISFASLPRNVIKNNNGEWYSGYAGISPTLEMVESFYTVNGKLPEKDPEFPDESQWLTSADIPNRGDVIKLNVNREPRFYAWILYDGCDVGPVLADGSPLTLDLKSTDKSGYVNNPSLRDQNQTGYLNNKFTPPDTRWTGNSNSVEYFPAPLIRLAELYLNLAECCAELYMNTGDAAELDEALTNLNIIRKRAGVPELTAEDCTDDMTIRDWVRAERRIELFMEGHRYHDLRRWCIAEEHLKEGARTGLNSFVGRITNPTFSQFNQRVEVDGDYCWYDRMYLLPLHQNEVYNNPQMVQAPGY</sequence>
<feature type="signal peptide" evidence="6">
    <location>
        <begin position="1"/>
        <end position="16"/>
    </location>
</feature>
<dbReference type="Proteomes" id="UP000823660">
    <property type="component" value="Unassembled WGS sequence"/>
</dbReference>
<protein>
    <submittedName>
        <fullName evidence="9">RagB/SusD family nutrient uptake outer membrane protein</fullName>
    </submittedName>
</protein>
<keyword evidence="3 6" id="KW-0732">Signal</keyword>
<feature type="domain" description="SusD-like N-terminal" evidence="8">
    <location>
        <begin position="22"/>
        <end position="163"/>
    </location>
</feature>
<accession>A0A9D9NAI8</accession>
<dbReference type="InterPro" id="IPR033985">
    <property type="entry name" value="SusD-like_N"/>
</dbReference>
<gene>
    <name evidence="9" type="ORF">IAB99_01515</name>
</gene>
<dbReference type="EMBL" id="JADIMH010000009">
    <property type="protein sequence ID" value="MBO8466426.1"/>
    <property type="molecule type" value="Genomic_DNA"/>
</dbReference>
<dbReference type="InterPro" id="IPR012944">
    <property type="entry name" value="SusD_RagB_dom"/>
</dbReference>
<comment type="subcellular location">
    <subcellularLocation>
        <location evidence="1">Cell outer membrane</location>
    </subcellularLocation>
</comment>
<dbReference type="InterPro" id="IPR011990">
    <property type="entry name" value="TPR-like_helical_dom_sf"/>
</dbReference>
<feature type="domain" description="RagB/SusD" evidence="7">
    <location>
        <begin position="347"/>
        <end position="660"/>
    </location>
</feature>
<evidence type="ECO:0000256" key="2">
    <source>
        <dbReference type="ARBA" id="ARBA00006275"/>
    </source>
</evidence>
<reference evidence="9" key="2">
    <citation type="journal article" date="2021" name="PeerJ">
        <title>Extensive microbial diversity within the chicken gut microbiome revealed by metagenomics and culture.</title>
        <authorList>
            <person name="Gilroy R."/>
            <person name="Ravi A."/>
            <person name="Getino M."/>
            <person name="Pursley I."/>
            <person name="Horton D.L."/>
            <person name="Alikhan N.F."/>
            <person name="Baker D."/>
            <person name="Gharbi K."/>
            <person name="Hall N."/>
            <person name="Watson M."/>
            <person name="Adriaenssens E.M."/>
            <person name="Foster-Nyarko E."/>
            <person name="Jarju S."/>
            <person name="Secka A."/>
            <person name="Antonio M."/>
            <person name="Oren A."/>
            <person name="Chaudhuri R.R."/>
            <person name="La Ragione R."/>
            <person name="Hildebrand F."/>
            <person name="Pallen M.J."/>
        </authorList>
    </citation>
    <scope>NUCLEOTIDE SEQUENCE</scope>
    <source>
        <strain evidence="9">B1-15692</strain>
    </source>
</reference>
<dbReference type="Pfam" id="PF07980">
    <property type="entry name" value="SusD_RagB"/>
    <property type="match status" value="1"/>
</dbReference>